<sequence>MSIYLDYNATTPVDLEVQDTILTAMKNAWGNPSSTYEAGKEAQHVLETARKKVAEMIGSSPDEIIFTSGGTESNNMVIFNVIRFFKEVQGSIFGLSESLPHVITTNVEHDSIKLPLERLQESREIELTYVPVSRDTGAINIDAILDAVKPNTCLITIILANNETGVIQPIDSLRYKLNSIGGNAFRTTSPILLHTDAAQAIGKIKVDVRDLDVDFLTIVGHKFYGPRIGALYCKRGTKLFPIFYGGGQERNYRPGTENTCMVAGLGKASELVSLNLTRYRSHMIAMSKYLESCLEAAFPTIIFHFKDYSDKLPNTVSVGFDYENVTGPTILKEAKNLFASTGAACHSGTTASPILIASGISNDLASKTLRLSVGRETTKKEIELAVSYLKTALKILDAN</sequence>
<protein>
    <recommendedName>
        <fullName evidence="11">Selenocysteine lyase</fullName>
        <ecNumber evidence="10">4.4.1.16</ecNumber>
    </recommendedName>
</protein>
<keyword evidence="14" id="KW-1185">Reference proteome</keyword>
<comment type="subunit">
    <text evidence="4">Homodimer.</text>
</comment>
<dbReference type="Gene3D" id="3.90.1150.10">
    <property type="entry name" value="Aspartate Aminotransferase, domain 1"/>
    <property type="match status" value="1"/>
</dbReference>
<dbReference type="Gene3D" id="1.10.260.50">
    <property type="match status" value="1"/>
</dbReference>
<accession>A0A8X6UT13</accession>
<reference evidence="13" key="1">
    <citation type="submission" date="2020-08" db="EMBL/GenBank/DDBJ databases">
        <title>Multicomponent nature underlies the extraordinary mechanical properties of spider dragline silk.</title>
        <authorList>
            <person name="Kono N."/>
            <person name="Nakamura H."/>
            <person name="Mori M."/>
            <person name="Yoshida Y."/>
            <person name="Ohtoshi R."/>
            <person name="Malay A.D."/>
            <person name="Moran D.A.P."/>
            <person name="Tomita M."/>
            <person name="Numata K."/>
            <person name="Arakawa K."/>
        </authorList>
    </citation>
    <scope>NUCLEOTIDE SEQUENCE</scope>
</reference>
<dbReference type="InterPro" id="IPR000192">
    <property type="entry name" value="Aminotrans_V_dom"/>
</dbReference>
<evidence type="ECO:0000259" key="12">
    <source>
        <dbReference type="Pfam" id="PF00266"/>
    </source>
</evidence>
<evidence type="ECO:0000256" key="7">
    <source>
        <dbReference type="ARBA" id="ARBA00022898"/>
    </source>
</evidence>
<dbReference type="Gene3D" id="3.40.640.10">
    <property type="entry name" value="Type I PLP-dependent aspartate aminotransferase-like (Major domain)"/>
    <property type="match status" value="1"/>
</dbReference>
<evidence type="ECO:0000256" key="4">
    <source>
        <dbReference type="ARBA" id="ARBA00011738"/>
    </source>
</evidence>
<evidence type="ECO:0000256" key="10">
    <source>
        <dbReference type="ARBA" id="ARBA00039054"/>
    </source>
</evidence>
<dbReference type="PANTHER" id="PTHR11601">
    <property type="entry name" value="CYSTEINE DESULFURYLASE FAMILY MEMBER"/>
    <property type="match status" value="1"/>
</dbReference>
<keyword evidence="5" id="KW-0963">Cytoplasm</keyword>
<dbReference type="GO" id="GO:0009000">
    <property type="term" value="F:selenocysteine lyase activity"/>
    <property type="evidence" value="ECO:0007669"/>
    <property type="project" value="UniProtKB-EC"/>
</dbReference>
<evidence type="ECO:0000256" key="8">
    <source>
        <dbReference type="ARBA" id="ARBA00023239"/>
    </source>
</evidence>
<dbReference type="OrthoDB" id="10250117at2759"/>
<evidence type="ECO:0000313" key="14">
    <source>
        <dbReference type="Proteomes" id="UP000887013"/>
    </source>
</evidence>
<dbReference type="PANTHER" id="PTHR11601:SF62">
    <property type="entry name" value="SELENOCYSTEINE LYASE"/>
    <property type="match status" value="1"/>
</dbReference>
<dbReference type="SUPFAM" id="SSF53383">
    <property type="entry name" value="PLP-dependent transferases"/>
    <property type="match status" value="1"/>
</dbReference>
<comment type="caution">
    <text evidence="13">The sequence shown here is derived from an EMBL/GenBank/DDBJ whole genome shotgun (WGS) entry which is preliminary data.</text>
</comment>
<comment type="similarity">
    <text evidence="3">Belongs to the class-V pyridoxal-phosphate-dependent aminotransferase family.</text>
</comment>
<name>A0A8X6UT13_NEPPI</name>
<comment type="cofactor">
    <cofactor evidence="1">
        <name>pyridoxal 5'-phosphate</name>
        <dbReference type="ChEBI" id="CHEBI:597326"/>
    </cofactor>
</comment>
<evidence type="ECO:0000256" key="1">
    <source>
        <dbReference type="ARBA" id="ARBA00001933"/>
    </source>
</evidence>
<comment type="function">
    <text evidence="9">Catalyzes the decomposition of L-selenocysteine to L-alanine and elemental selenium.</text>
</comment>
<evidence type="ECO:0000256" key="9">
    <source>
        <dbReference type="ARBA" id="ARBA00037407"/>
    </source>
</evidence>
<feature type="domain" description="Aminotransferase class V" evidence="12">
    <location>
        <begin position="3"/>
        <end position="383"/>
    </location>
</feature>
<organism evidence="13 14">
    <name type="scientific">Nephila pilipes</name>
    <name type="common">Giant wood spider</name>
    <name type="synonym">Nephila maculata</name>
    <dbReference type="NCBI Taxonomy" id="299642"/>
    <lineage>
        <taxon>Eukaryota</taxon>
        <taxon>Metazoa</taxon>
        <taxon>Ecdysozoa</taxon>
        <taxon>Arthropoda</taxon>
        <taxon>Chelicerata</taxon>
        <taxon>Arachnida</taxon>
        <taxon>Araneae</taxon>
        <taxon>Araneomorphae</taxon>
        <taxon>Entelegynae</taxon>
        <taxon>Araneoidea</taxon>
        <taxon>Nephilidae</taxon>
        <taxon>Nephila</taxon>
    </lineage>
</organism>
<dbReference type="PIRSF" id="PIRSF005572">
    <property type="entry name" value="NifS"/>
    <property type="match status" value="1"/>
</dbReference>
<evidence type="ECO:0000256" key="11">
    <source>
        <dbReference type="ARBA" id="ARBA00040554"/>
    </source>
</evidence>
<dbReference type="GO" id="GO:0005829">
    <property type="term" value="C:cytosol"/>
    <property type="evidence" value="ECO:0007669"/>
    <property type="project" value="UniProtKB-SubCell"/>
</dbReference>
<dbReference type="EC" id="4.4.1.16" evidence="10"/>
<dbReference type="InterPro" id="IPR015422">
    <property type="entry name" value="PyrdxlP-dep_Trfase_small"/>
</dbReference>
<dbReference type="GO" id="GO:0016740">
    <property type="term" value="F:transferase activity"/>
    <property type="evidence" value="ECO:0007669"/>
    <property type="project" value="UniProtKB-KW"/>
</dbReference>
<evidence type="ECO:0000256" key="6">
    <source>
        <dbReference type="ARBA" id="ARBA00022679"/>
    </source>
</evidence>
<evidence type="ECO:0000256" key="5">
    <source>
        <dbReference type="ARBA" id="ARBA00022490"/>
    </source>
</evidence>
<dbReference type="InterPro" id="IPR015421">
    <property type="entry name" value="PyrdxlP-dep_Trfase_major"/>
</dbReference>
<comment type="subcellular location">
    <subcellularLocation>
        <location evidence="2">Cytoplasm</location>
        <location evidence="2">Cytosol</location>
    </subcellularLocation>
</comment>
<keyword evidence="8 13" id="KW-0456">Lyase</keyword>
<evidence type="ECO:0000256" key="3">
    <source>
        <dbReference type="ARBA" id="ARBA00009236"/>
    </source>
</evidence>
<keyword evidence="7" id="KW-0663">Pyridoxal phosphate</keyword>
<dbReference type="EMBL" id="BMAW01132844">
    <property type="protein sequence ID" value="GFU45481.1"/>
    <property type="molecule type" value="Genomic_DNA"/>
</dbReference>
<dbReference type="InterPro" id="IPR015424">
    <property type="entry name" value="PyrdxlP-dep_Trfase"/>
</dbReference>
<keyword evidence="6" id="KW-0808">Transferase</keyword>
<dbReference type="Pfam" id="PF00266">
    <property type="entry name" value="Aminotran_5"/>
    <property type="match status" value="1"/>
</dbReference>
<dbReference type="Proteomes" id="UP000887013">
    <property type="component" value="Unassembled WGS sequence"/>
</dbReference>
<dbReference type="InterPro" id="IPR016454">
    <property type="entry name" value="Cysteine_dSase"/>
</dbReference>
<dbReference type="AlphaFoldDB" id="A0A8X6UT13"/>
<proteinExistence type="inferred from homology"/>
<dbReference type="FunFam" id="3.40.640.10:FF:000083">
    <property type="entry name" value="Selenocysteine lyase"/>
    <property type="match status" value="1"/>
</dbReference>
<evidence type="ECO:0000313" key="13">
    <source>
        <dbReference type="EMBL" id="GFU45481.1"/>
    </source>
</evidence>
<gene>
    <name evidence="13" type="primary">SCLY</name>
    <name evidence="13" type="ORF">NPIL_239431</name>
</gene>
<evidence type="ECO:0000256" key="2">
    <source>
        <dbReference type="ARBA" id="ARBA00004514"/>
    </source>
</evidence>